<dbReference type="OrthoDB" id="8944696at2759"/>
<protein>
    <submittedName>
        <fullName evidence="2">Dedicator of cytokinesis protein 2</fullName>
    </submittedName>
</protein>
<comment type="caution">
    <text evidence="2">The sequence shown here is derived from an EMBL/GenBank/DDBJ whole genome shotgun (WGS) entry which is preliminary data.</text>
</comment>
<evidence type="ECO:0000259" key="1">
    <source>
        <dbReference type="Pfam" id="PF23554"/>
    </source>
</evidence>
<sequence>MFLQSPEDPVQFTEVSGKLAFRLKQQILTFLMLFQARCREIPAKLKAALHIGDGRQAACLQKRCRGRRYFIIIFIFMSSRGILKGKGTKCSEFTDEKQLQTELKECLPAYTISPQSTECRDVLLPMMLRELSGALASMADGPHDERRNSLELLNNILEVLSRDNVGDTFQHIQDIVVSLLRIIIRTVITMGREHALIKHFLRSFLTRALALVRPEEEWAGVGLVRVGGGTSYSPSKASITPWKRPSCCRKSCSTLERKERESAIDHTLVRREVWRDKEIKSGKGGEQRKGEEHLQDGGAKGNGVCGCCVCVAAVLPSVVLCVCVAVVCVAESL</sequence>
<dbReference type="Pfam" id="PF23554">
    <property type="entry name" value="TPR_DOCK"/>
    <property type="match status" value="1"/>
</dbReference>
<accession>A0A4Z2IIY1</accession>
<dbReference type="AlphaFoldDB" id="A0A4Z2IIY1"/>
<dbReference type="Proteomes" id="UP000314294">
    <property type="component" value="Unassembled WGS sequence"/>
</dbReference>
<keyword evidence="3" id="KW-1185">Reference proteome</keyword>
<proteinExistence type="predicted"/>
<dbReference type="EMBL" id="SRLO01000080">
    <property type="protein sequence ID" value="TNN77725.1"/>
    <property type="molecule type" value="Genomic_DNA"/>
</dbReference>
<reference evidence="2 3" key="1">
    <citation type="submission" date="2019-03" db="EMBL/GenBank/DDBJ databases">
        <title>First draft genome of Liparis tanakae, snailfish: a comprehensive survey of snailfish specific genes.</title>
        <authorList>
            <person name="Kim W."/>
            <person name="Song I."/>
            <person name="Jeong J.-H."/>
            <person name="Kim D."/>
            <person name="Kim S."/>
            <person name="Ryu S."/>
            <person name="Song J.Y."/>
            <person name="Lee S.K."/>
        </authorList>
    </citation>
    <scope>NUCLEOTIDE SEQUENCE [LARGE SCALE GENOMIC DNA]</scope>
    <source>
        <tissue evidence="2">Muscle</tissue>
    </source>
</reference>
<dbReference type="InterPro" id="IPR056372">
    <property type="entry name" value="TPR_DOCK"/>
</dbReference>
<organism evidence="2 3">
    <name type="scientific">Liparis tanakae</name>
    <name type="common">Tanaka's snailfish</name>
    <dbReference type="NCBI Taxonomy" id="230148"/>
    <lineage>
        <taxon>Eukaryota</taxon>
        <taxon>Metazoa</taxon>
        <taxon>Chordata</taxon>
        <taxon>Craniata</taxon>
        <taxon>Vertebrata</taxon>
        <taxon>Euteleostomi</taxon>
        <taxon>Actinopterygii</taxon>
        <taxon>Neopterygii</taxon>
        <taxon>Teleostei</taxon>
        <taxon>Neoteleostei</taxon>
        <taxon>Acanthomorphata</taxon>
        <taxon>Eupercaria</taxon>
        <taxon>Perciformes</taxon>
        <taxon>Cottioidei</taxon>
        <taxon>Cottales</taxon>
        <taxon>Liparidae</taxon>
        <taxon>Liparis</taxon>
    </lineage>
</organism>
<evidence type="ECO:0000313" key="3">
    <source>
        <dbReference type="Proteomes" id="UP000314294"/>
    </source>
</evidence>
<evidence type="ECO:0000313" key="2">
    <source>
        <dbReference type="EMBL" id="TNN77725.1"/>
    </source>
</evidence>
<feature type="domain" description="Dedicator of cytokinesis TPR repeats region" evidence="1">
    <location>
        <begin position="116"/>
        <end position="204"/>
    </location>
</feature>
<name>A0A4Z2IIY1_9TELE</name>
<gene>
    <name evidence="2" type="primary">Dock2_1</name>
    <name evidence="2" type="ORF">EYF80_012023</name>
</gene>